<feature type="domain" description="Zeta toxin" evidence="6">
    <location>
        <begin position="11"/>
        <end position="56"/>
    </location>
</feature>
<dbReference type="GO" id="GO:0005524">
    <property type="term" value="F:ATP binding"/>
    <property type="evidence" value="ECO:0007669"/>
    <property type="project" value="UniProtKB-KW"/>
</dbReference>
<evidence type="ECO:0000259" key="7">
    <source>
        <dbReference type="Pfam" id="PF12874"/>
    </source>
</evidence>
<evidence type="ECO:0008006" key="10">
    <source>
        <dbReference type="Google" id="ProtNLM"/>
    </source>
</evidence>
<dbReference type="SUPFAM" id="SSF52540">
    <property type="entry name" value="P-loop containing nucleoside triphosphate hydrolases"/>
    <property type="match status" value="1"/>
</dbReference>
<comment type="caution">
    <text evidence="8">The sequence shown here is derived from an EMBL/GenBank/DDBJ whole genome shotgun (WGS) entry which is preliminary data.</text>
</comment>
<keyword evidence="9" id="KW-1185">Reference proteome</keyword>
<dbReference type="GeneID" id="94171372"/>
<reference evidence="8 9" key="1">
    <citation type="submission" date="2021-02" db="EMBL/GenBank/DDBJ databases">
        <title>Leishmania (Mundinia) enrietti genome sequencing and assembly.</title>
        <authorList>
            <person name="Almutairi H."/>
            <person name="Gatherer D."/>
        </authorList>
    </citation>
    <scope>NUCLEOTIDE SEQUENCE [LARGE SCALE GENOMIC DNA]</scope>
    <source>
        <strain evidence="8">CUR178</strain>
    </source>
</reference>
<dbReference type="EMBL" id="JAFHKP010000029">
    <property type="protein sequence ID" value="KAG5474040.1"/>
    <property type="molecule type" value="Genomic_DNA"/>
</dbReference>
<evidence type="ECO:0000256" key="5">
    <source>
        <dbReference type="SAM" id="MobiDB-lite"/>
    </source>
</evidence>
<evidence type="ECO:0000256" key="3">
    <source>
        <dbReference type="ARBA" id="ARBA00022741"/>
    </source>
</evidence>
<dbReference type="Gene3D" id="3.40.50.300">
    <property type="entry name" value="P-loop containing nucleotide triphosphate hydrolases"/>
    <property type="match status" value="1"/>
</dbReference>
<accession>A0A836HBW5</accession>
<evidence type="ECO:0000256" key="4">
    <source>
        <dbReference type="ARBA" id="ARBA00022840"/>
    </source>
</evidence>
<dbReference type="HAMAP" id="MF_00185">
    <property type="entry name" value="IPP_trans"/>
    <property type="match status" value="1"/>
</dbReference>
<proteinExistence type="inferred from homology"/>
<sequence>MSPELEMPRVSRPVFFVIGSTGSGKSKVAVHLAHELRRAHHYKNVVVINCDVYQCYADLPILTNKPSAEDLGGVAHVCLGFLSSDGSVKWDNNYSSSEQRAFCHEAEVHLSGNANLNVHSYERIVSSFIAGFFERHSDAAVIVCGGTCYYAQALIFADSLVYDTEPSSLYSHSDADVKNGLWERLHAVDAEVALRYHPNDRRRIKRLLEIYDATGQAPSTIFHAQTSNLRFDSHALFIVWVRMERNALDSLLNRRVDLMLQRGMLDEVREFWLKNDGKLPHNSLSEALGCKELSQIFSSDDSSLITSSDFESAVTQIKSNTRRYARQQERWIRNRLLPLLHSSPLKGSPTHFVLLWTEEGVDTLPCVQNTLDTLLTASPVRPLAESLFPLKQQLGFRKPVCQEHCEICKTLVYGRGQMELHLKSRRHRGSLRRLALENEHREKYGRELPPPKRKRDN</sequence>
<keyword evidence="2" id="KW-0808">Transferase</keyword>
<dbReference type="InterPro" id="IPR036236">
    <property type="entry name" value="Znf_C2H2_sf"/>
</dbReference>
<dbReference type="GO" id="GO:0005739">
    <property type="term" value="C:mitochondrion"/>
    <property type="evidence" value="ECO:0007669"/>
    <property type="project" value="TreeGrafter"/>
</dbReference>
<dbReference type="Pfam" id="PF06414">
    <property type="entry name" value="Zeta_toxin"/>
    <property type="match status" value="1"/>
</dbReference>
<evidence type="ECO:0000313" key="8">
    <source>
        <dbReference type="EMBL" id="KAG5474040.1"/>
    </source>
</evidence>
<dbReference type="InterPro" id="IPR039657">
    <property type="entry name" value="Dimethylallyltransferase"/>
</dbReference>
<dbReference type="Gene3D" id="1.10.20.140">
    <property type="match status" value="1"/>
</dbReference>
<dbReference type="SUPFAM" id="SSF57667">
    <property type="entry name" value="beta-beta-alpha zinc fingers"/>
    <property type="match status" value="1"/>
</dbReference>
<dbReference type="GO" id="GO:0006400">
    <property type="term" value="P:tRNA modification"/>
    <property type="evidence" value="ECO:0007669"/>
    <property type="project" value="TreeGrafter"/>
</dbReference>
<dbReference type="InterPro" id="IPR013087">
    <property type="entry name" value="Znf_C2H2_type"/>
</dbReference>
<dbReference type="InterPro" id="IPR027417">
    <property type="entry name" value="P-loop_NTPase"/>
</dbReference>
<keyword evidence="3" id="KW-0547">Nucleotide-binding</keyword>
<comment type="similarity">
    <text evidence="1">Belongs to the IPP transferase family.</text>
</comment>
<dbReference type="InterPro" id="IPR018022">
    <property type="entry name" value="IPT"/>
</dbReference>
<dbReference type="InterPro" id="IPR010488">
    <property type="entry name" value="Zeta_toxin_domain"/>
</dbReference>
<dbReference type="Proteomes" id="UP000674179">
    <property type="component" value="Chromosome 29"/>
</dbReference>
<keyword evidence="4" id="KW-0067">ATP-binding</keyword>
<evidence type="ECO:0000313" key="9">
    <source>
        <dbReference type="Proteomes" id="UP000674179"/>
    </source>
</evidence>
<name>A0A836HBW5_LEIEN</name>
<organism evidence="8 9">
    <name type="scientific">Leishmania enriettii</name>
    <dbReference type="NCBI Taxonomy" id="5663"/>
    <lineage>
        <taxon>Eukaryota</taxon>
        <taxon>Discoba</taxon>
        <taxon>Euglenozoa</taxon>
        <taxon>Kinetoplastea</taxon>
        <taxon>Metakinetoplastina</taxon>
        <taxon>Trypanosomatida</taxon>
        <taxon>Trypanosomatidae</taxon>
        <taxon>Leishmaniinae</taxon>
        <taxon>Leishmania</taxon>
    </lineage>
</organism>
<dbReference type="Pfam" id="PF01715">
    <property type="entry name" value="IPPT"/>
    <property type="match status" value="1"/>
</dbReference>
<protein>
    <recommendedName>
        <fullName evidence="10">tRNA isopentenyltransferase</fullName>
    </recommendedName>
</protein>
<evidence type="ECO:0000256" key="1">
    <source>
        <dbReference type="ARBA" id="ARBA00005842"/>
    </source>
</evidence>
<dbReference type="PANTHER" id="PTHR11088:SF89">
    <property type="entry name" value="TRNA DIMETHYLALLYLTRANSFERASE"/>
    <property type="match status" value="1"/>
</dbReference>
<dbReference type="RefSeq" id="XP_067691233.1">
    <property type="nucleotide sequence ID" value="XM_067835862.1"/>
</dbReference>
<dbReference type="GO" id="GO:0052381">
    <property type="term" value="F:tRNA dimethylallyltransferase activity"/>
    <property type="evidence" value="ECO:0007669"/>
    <property type="project" value="InterPro"/>
</dbReference>
<dbReference type="AlphaFoldDB" id="A0A836HBW5"/>
<evidence type="ECO:0000259" key="6">
    <source>
        <dbReference type="Pfam" id="PF06414"/>
    </source>
</evidence>
<gene>
    <name evidence="8" type="ORF">CUR178_04151</name>
</gene>
<dbReference type="KEGG" id="lenr:94171372"/>
<feature type="domain" description="C2H2-type" evidence="7">
    <location>
        <begin position="404"/>
        <end position="427"/>
    </location>
</feature>
<feature type="region of interest" description="Disordered" evidence="5">
    <location>
        <begin position="435"/>
        <end position="457"/>
    </location>
</feature>
<dbReference type="OrthoDB" id="775260at2759"/>
<evidence type="ECO:0000256" key="2">
    <source>
        <dbReference type="ARBA" id="ARBA00022679"/>
    </source>
</evidence>
<dbReference type="Pfam" id="PF12874">
    <property type="entry name" value="zf-met"/>
    <property type="match status" value="1"/>
</dbReference>
<dbReference type="PANTHER" id="PTHR11088">
    <property type="entry name" value="TRNA DIMETHYLALLYLTRANSFERASE"/>
    <property type="match status" value="1"/>
</dbReference>
<dbReference type="GO" id="GO:0016301">
    <property type="term" value="F:kinase activity"/>
    <property type="evidence" value="ECO:0007669"/>
    <property type="project" value="InterPro"/>
</dbReference>